<dbReference type="OrthoDB" id="9803764at2"/>
<keyword evidence="1" id="KW-0805">Transcription regulation</keyword>
<dbReference type="InterPro" id="IPR011051">
    <property type="entry name" value="RmlC_Cupin_sf"/>
</dbReference>
<name>A0A5C1NHL2_9GAMM</name>
<dbReference type="Pfam" id="PF12833">
    <property type="entry name" value="HTH_18"/>
    <property type="match status" value="1"/>
</dbReference>
<dbReference type="AlphaFoldDB" id="A0A5C1NHL2"/>
<proteinExistence type="predicted"/>
<reference evidence="5" key="1">
    <citation type="submission" date="2021-02" db="EMBL/GenBank/DDBJ databases">
        <title>Strain Y2R2, a novel species of the genus Halomonas.</title>
        <authorList>
            <person name="Huang H."/>
        </authorList>
    </citation>
    <scope>NUCLEOTIDE SEQUENCE</scope>
    <source>
        <strain evidence="5">Y2R2</strain>
    </source>
</reference>
<dbReference type="SUPFAM" id="SSF51182">
    <property type="entry name" value="RmlC-like cupins"/>
    <property type="match status" value="1"/>
</dbReference>
<dbReference type="Gene3D" id="1.10.10.60">
    <property type="entry name" value="Homeodomain-like"/>
    <property type="match status" value="2"/>
</dbReference>
<dbReference type="InterPro" id="IPR020449">
    <property type="entry name" value="Tscrpt_reg_AraC-type_HTH"/>
</dbReference>
<accession>A0A5C1NHL2</accession>
<gene>
    <name evidence="5" type="ORF">E4T21_06295</name>
</gene>
<dbReference type="PROSITE" id="PS00041">
    <property type="entry name" value="HTH_ARAC_FAMILY_1"/>
    <property type="match status" value="1"/>
</dbReference>
<sequence length="288" mass="32346">MIDAPSLPADASLNYRVDWSAHGSDHCVATGWRVLPHWVVLHILEGTYHCEWRDARQQGRVSATNGEVLLVPAGMRHALTFEPGTAADGLHITFNLYHSLDVFSFYRVPWVVLDAPGVDVADATRNLTALLETDQGIGVGILAARHTAAYHFLQQVLAVSSELPEREWRLFALGRLQSSLQLIEMRLERPPTIGQLAEHCALSRNRFGELFKMTLGVTPKQYIDQQRLNRAMSLLVHSDQAIAEIAARLGFCDPYHFSKRFKQLTGETPSRYRCQVRKSLALVLPVTR</sequence>
<organism evidence="5 6">
    <name type="scientific">Halomonas binhaiensis</name>
    <dbReference type="NCBI Taxonomy" id="2562282"/>
    <lineage>
        <taxon>Bacteria</taxon>
        <taxon>Pseudomonadati</taxon>
        <taxon>Pseudomonadota</taxon>
        <taxon>Gammaproteobacteria</taxon>
        <taxon>Oceanospirillales</taxon>
        <taxon>Halomonadaceae</taxon>
        <taxon>Halomonas</taxon>
    </lineage>
</organism>
<evidence type="ECO:0000256" key="3">
    <source>
        <dbReference type="ARBA" id="ARBA00023163"/>
    </source>
</evidence>
<protein>
    <submittedName>
        <fullName evidence="5">Helix-turn-helix transcriptional regulator</fullName>
    </submittedName>
</protein>
<dbReference type="InterPro" id="IPR018060">
    <property type="entry name" value="HTH_AraC"/>
</dbReference>
<keyword evidence="3" id="KW-0804">Transcription</keyword>
<dbReference type="PRINTS" id="PR00032">
    <property type="entry name" value="HTHARAC"/>
</dbReference>
<evidence type="ECO:0000313" key="5">
    <source>
        <dbReference type="EMBL" id="QEM81189.1"/>
    </source>
</evidence>
<dbReference type="InterPro" id="IPR050204">
    <property type="entry name" value="AraC_XylS_family_regulators"/>
</dbReference>
<feature type="domain" description="HTH araC/xylS-type" evidence="4">
    <location>
        <begin position="177"/>
        <end position="275"/>
    </location>
</feature>
<dbReference type="Proteomes" id="UP000324285">
    <property type="component" value="Chromosome"/>
</dbReference>
<evidence type="ECO:0000256" key="1">
    <source>
        <dbReference type="ARBA" id="ARBA00023015"/>
    </source>
</evidence>
<dbReference type="SUPFAM" id="SSF46689">
    <property type="entry name" value="Homeodomain-like"/>
    <property type="match status" value="2"/>
</dbReference>
<evidence type="ECO:0000313" key="6">
    <source>
        <dbReference type="Proteomes" id="UP000324285"/>
    </source>
</evidence>
<dbReference type="InterPro" id="IPR009057">
    <property type="entry name" value="Homeodomain-like_sf"/>
</dbReference>
<dbReference type="PANTHER" id="PTHR46796">
    <property type="entry name" value="HTH-TYPE TRANSCRIPTIONAL ACTIVATOR RHAS-RELATED"/>
    <property type="match status" value="1"/>
</dbReference>
<dbReference type="RefSeq" id="WP_149284203.1">
    <property type="nucleotide sequence ID" value="NZ_CP038437.2"/>
</dbReference>
<dbReference type="InterPro" id="IPR018062">
    <property type="entry name" value="HTH_AraC-typ_CS"/>
</dbReference>
<dbReference type="GO" id="GO:0003700">
    <property type="term" value="F:DNA-binding transcription factor activity"/>
    <property type="evidence" value="ECO:0007669"/>
    <property type="project" value="InterPro"/>
</dbReference>
<keyword evidence="2" id="KW-0238">DNA-binding</keyword>
<dbReference type="EMBL" id="CP038437">
    <property type="protein sequence ID" value="QEM81189.1"/>
    <property type="molecule type" value="Genomic_DNA"/>
</dbReference>
<keyword evidence="6" id="KW-1185">Reference proteome</keyword>
<dbReference type="PROSITE" id="PS01124">
    <property type="entry name" value="HTH_ARAC_FAMILY_2"/>
    <property type="match status" value="1"/>
</dbReference>
<dbReference type="SMART" id="SM00342">
    <property type="entry name" value="HTH_ARAC"/>
    <property type="match status" value="1"/>
</dbReference>
<evidence type="ECO:0000259" key="4">
    <source>
        <dbReference type="PROSITE" id="PS01124"/>
    </source>
</evidence>
<dbReference type="KEGG" id="hbh:E4T21_06295"/>
<dbReference type="PANTHER" id="PTHR46796:SF6">
    <property type="entry name" value="ARAC SUBFAMILY"/>
    <property type="match status" value="1"/>
</dbReference>
<dbReference type="GO" id="GO:0043565">
    <property type="term" value="F:sequence-specific DNA binding"/>
    <property type="evidence" value="ECO:0007669"/>
    <property type="project" value="InterPro"/>
</dbReference>
<evidence type="ECO:0000256" key="2">
    <source>
        <dbReference type="ARBA" id="ARBA00023125"/>
    </source>
</evidence>